<dbReference type="InterPro" id="IPR051487">
    <property type="entry name" value="Ser/Thr_Proteases_Immune/Dev"/>
</dbReference>
<dbReference type="PRINTS" id="PR00722">
    <property type="entry name" value="CHYMOTRYPSIN"/>
</dbReference>
<feature type="disulfide bond" evidence="14">
    <location>
        <begin position="32"/>
        <end position="63"/>
    </location>
</feature>
<dbReference type="PROSITE" id="PS50240">
    <property type="entry name" value="TRYPSIN_DOM"/>
    <property type="match status" value="1"/>
</dbReference>
<dbReference type="PANTHER" id="PTHR24256">
    <property type="entry name" value="TRYPTASE-RELATED"/>
    <property type="match status" value="1"/>
</dbReference>
<evidence type="ECO:0000256" key="7">
    <source>
        <dbReference type="ARBA" id="ARBA00023180"/>
    </source>
</evidence>
<evidence type="ECO:0000259" key="12">
    <source>
        <dbReference type="PROSITE" id="PS51888"/>
    </source>
</evidence>
<dbReference type="PDB" id="2IKE">
    <property type="method" value="NMR"/>
    <property type="chains" value="A=80-133"/>
</dbReference>
<dbReference type="PROSITE" id="PS00134">
    <property type="entry name" value="TRYPSIN_HIS"/>
    <property type="match status" value="1"/>
</dbReference>
<evidence type="ECO:0000256" key="3">
    <source>
        <dbReference type="ARBA" id="ARBA00022801"/>
    </source>
</evidence>
<reference evidence="13" key="1">
    <citation type="journal article" date="2003" name="J. Biol. Chem.">
        <title>Prophenoloxidase-activating proteinase-2 from hemolymph of Manduca sexta. A bacteria-inducible serine proteinase containing two clip domains.</title>
        <authorList>
            <person name="Jiang H."/>
            <person name="Wang Y."/>
            <person name="Yu X.Q."/>
            <person name="Kanost M.R."/>
        </authorList>
    </citation>
    <scope>NUCLEOTIDE SEQUENCE</scope>
</reference>
<proteinExistence type="evidence at protein level"/>
<keyword evidence="14 15" id="KW-0002">3D-structure</keyword>
<evidence type="ECO:0000256" key="6">
    <source>
        <dbReference type="ARBA" id="ARBA00023157"/>
    </source>
</evidence>
<feature type="disulfide bond" evidence="15">
    <location>
        <begin position="82"/>
        <end position="131"/>
    </location>
</feature>
<evidence type="ECO:0000256" key="9">
    <source>
        <dbReference type="RuleBase" id="RU363034"/>
    </source>
</evidence>
<dbReference type="CTD" id="692368"/>
<organism evidence="13">
    <name type="scientific">Manduca sexta</name>
    <name type="common">Tobacco hawkmoth</name>
    <name type="synonym">Tobacco hornworm</name>
    <dbReference type="NCBI Taxonomy" id="7130"/>
    <lineage>
        <taxon>Eukaryota</taxon>
        <taxon>Metazoa</taxon>
        <taxon>Ecdysozoa</taxon>
        <taxon>Arthropoda</taxon>
        <taxon>Hexapoda</taxon>
        <taxon>Insecta</taxon>
        <taxon>Pterygota</taxon>
        <taxon>Neoptera</taxon>
        <taxon>Endopterygota</taxon>
        <taxon>Lepidoptera</taxon>
        <taxon>Glossata</taxon>
        <taxon>Ditrysia</taxon>
        <taxon>Bombycoidea</taxon>
        <taxon>Sphingidae</taxon>
        <taxon>Sphinginae</taxon>
        <taxon>Sphingini</taxon>
        <taxon>Manduca</taxon>
    </lineage>
</organism>
<dbReference type="KEGG" id="msex:115449909"/>
<feature type="disulfide bond" evidence="14">
    <location>
        <begin position="38"/>
        <end position="74"/>
    </location>
</feature>
<evidence type="ECO:0007829" key="14">
    <source>
        <dbReference type="PDB" id="2IKD"/>
    </source>
</evidence>
<dbReference type="GO" id="GO:0004252">
    <property type="term" value="F:serine-type endopeptidase activity"/>
    <property type="evidence" value="ECO:0007669"/>
    <property type="project" value="UniProtKB-UniRule"/>
</dbReference>
<protein>
    <recommendedName>
        <fullName evidence="10">CLIP domain-containing serine protease</fullName>
        <ecNumber evidence="9">3.4.21.-</ecNumber>
    </recommendedName>
</protein>
<dbReference type="InterPro" id="IPR022700">
    <property type="entry name" value="CLIP"/>
</dbReference>
<dbReference type="Pfam" id="PF12032">
    <property type="entry name" value="CLIP"/>
    <property type="match status" value="2"/>
</dbReference>
<reference evidence="14 15" key="2">
    <citation type="submission" date="2006-10" db="PDB data bank">
        <title>Solution structure of Clip domain in PAP2.</title>
        <authorList>
            <person name="Huang R.D."/>
            <person name="Lv Z.Q."/>
            <person name="Dai H.E."/>
            <person name="Velde D.V."/>
            <person name="Prakash O."/>
            <person name="Jiang H.B."/>
        </authorList>
    </citation>
    <scope>STRUCTURE BY NMR OF 19-75</scope>
    <scope>DISULFIDE BONDS</scope>
</reference>
<feature type="chain" id="PRO_5023975564" description="CLIP domain-containing serine protease" evidence="10">
    <location>
        <begin position="20"/>
        <end position="441"/>
    </location>
</feature>
<dbReference type="RefSeq" id="XP_037299604.1">
    <property type="nucleotide sequence ID" value="XM_037443707.1"/>
</dbReference>
<dbReference type="GeneID" id="115449909"/>
<keyword evidence="1 9" id="KW-0645">Protease</keyword>
<dbReference type="OrthoDB" id="9981647at2759"/>
<dbReference type="SMR" id="Q8I917"/>
<dbReference type="EC" id="3.4.21.-" evidence="9"/>
<keyword evidence="4 9" id="KW-0720">Serine protease</keyword>
<dbReference type="GO" id="GO:0006508">
    <property type="term" value="P:proteolysis"/>
    <property type="evidence" value="ECO:0007669"/>
    <property type="project" value="UniProtKB-KW"/>
</dbReference>
<comment type="similarity">
    <text evidence="8 10">Belongs to the peptidase S1 family. CLIP subfamily.</text>
</comment>
<dbReference type="PROSITE" id="PS00135">
    <property type="entry name" value="TRYPSIN_SER"/>
    <property type="match status" value="1"/>
</dbReference>
<dbReference type="SMART" id="SM00680">
    <property type="entry name" value="CLIP"/>
    <property type="match status" value="2"/>
</dbReference>
<dbReference type="InterPro" id="IPR018114">
    <property type="entry name" value="TRYPSIN_HIS"/>
</dbReference>
<feature type="disulfide bond" evidence="14">
    <location>
        <begin position="22"/>
        <end position="73"/>
    </location>
</feature>
<comment type="subcellular location">
    <subcellularLocation>
        <location evidence="10">Secreted</location>
    </subcellularLocation>
</comment>
<dbReference type="EMBL" id="AY077643">
    <property type="protein sequence ID" value="AAL76085.1"/>
    <property type="molecule type" value="mRNA"/>
</dbReference>
<feature type="signal peptide" evidence="10">
    <location>
        <begin position="1"/>
        <end position="19"/>
    </location>
</feature>
<dbReference type="Gene3D" id="2.40.10.10">
    <property type="entry name" value="Trypsin-like serine proteases"/>
    <property type="match status" value="2"/>
</dbReference>
<keyword evidence="5" id="KW-0865">Zymogen</keyword>
<dbReference type="PROSITE" id="PS51888">
    <property type="entry name" value="CLIP"/>
    <property type="match status" value="2"/>
</dbReference>
<dbReference type="FunFam" id="2.40.10.10:FF:000028">
    <property type="entry name" value="Serine protease easter"/>
    <property type="match status" value="1"/>
</dbReference>
<dbReference type="MEROPS" id="S01.305"/>
<dbReference type="InterPro" id="IPR009003">
    <property type="entry name" value="Peptidase_S1_PA"/>
</dbReference>
<feature type="disulfide bond" evidence="15">
    <location>
        <begin position="98"/>
        <end position="132"/>
    </location>
</feature>
<feature type="disulfide bond" evidence="15">
    <location>
        <begin position="92"/>
        <end position="122"/>
    </location>
</feature>
<dbReference type="SMART" id="SM00020">
    <property type="entry name" value="Tryp_SPc"/>
    <property type="match status" value="1"/>
</dbReference>
<dbReference type="CDD" id="cd00190">
    <property type="entry name" value="Tryp_SPc"/>
    <property type="match status" value="1"/>
</dbReference>
<dbReference type="Pfam" id="PF00089">
    <property type="entry name" value="Trypsin"/>
    <property type="match status" value="1"/>
</dbReference>
<dbReference type="InterPro" id="IPR043504">
    <property type="entry name" value="Peptidase_S1_PA_chymotrypsin"/>
</dbReference>
<evidence type="ECO:0000256" key="4">
    <source>
        <dbReference type="ARBA" id="ARBA00022825"/>
    </source>
</evidence>
<comment type="domain">
    <text evidence="10">The clip domain consists of 35-55 residues which are 'knitted' together usually by 3 conserved disulfide bonds forming a clip-like compact structure.</text>
</comment>
<evidence type="ECO:0000256" key="1">
    <source>
        <dbReference type="ARBA" id="ARBA00022670"/>
    </source>
</evidence>
<evidence type="ECO:0000256" key="8">
    <source>
        <dbReference type="ARBA" id="ARBA00024195"/>
    </source>
</evidence>
<feature type="domain" description="Clip" evidence="12">
    <location>
        <begin position="81"/>
        <end position="132"/>
    </location>
</feature>
<dbReference type="InterPro" id="IPR033116">
    <property type="entry name" value="TRYPSIN_SER"/>
</dbReference>
<evidence type="ECO:0007829" key="15">
    <source>
        <dbReference type="PDB" id="2IKE"/>
    </source>
</evidence>
<dbReference type="SUPFAM" id="SSF50494">
    <property type="entry name" value="Trypsin-like serine proteases"/>
    <property type="match status" value="1"/>
</dbReference>
<evidence type="ECO:0000313" key="13">
    <source>
        <dbReference type="EMBL" id="AAL76085.1"/>
    </source>
</evidence>
<dbReference type="InterPro" id="IPR001254">
    <property type="entry name" value="Trypsin_dom"/>
</dbReference>
<evidence type="ECO:0000256" key="10">
    <source>
        <dbReference type="RuleBase" id="RU366078"/>
    </source>
</evidence>
<evidence type="ECO:0000259" key="11">
    <source>
        <dbReference type="PROSITE" id="PS50240"/>
    </source>
</evidence>
<dbReference type="PDBsum" id="2IKE"/>
<name>Q8I917_MANSE</name>
<feature type="domain" description="Clip" evidence="12">
    <location>
        <begin position="21"/>
        <end position="74"/>
    </location>
</feature>
<dbReference type="Gene3D" id="3.30.1640.30">
    <property type="match status" value="2"/>
</dbReference>
<keyword evidence="6" id="KW-1015">Disulfide bond</keyword>
<dbReference type="InterPro" id="IPR001314">
    <property type="entry name" value="Peptidase_S1A"/>
</dbReference>
<dbReference type="InterPro" id="IPR038565">
    <property type="entry name" value="CLIP_sf"/>
</dbReference>
<dbReference type="AlphaFoldDB" id="Q8I917"/>
<keyword evidence="10" id="KW-0964">Secreted</keyword>
<sequence>MNIVLALCVFAVSASFASGQACTLPNNDKGTCKSLLQCDVASKIISKKPRTAQDEKFLRESACGFDGQTPKVCCPESDTLSCLTPDNKPGKCVNIKKCTHLAEIEEDPIGEDETTYLKNSVCAGPEDNSVCCGPPLPTKFGEVNTKTTCEQSAFPPDPDSDCCGLDSSFDNKILGGEATAIDQYPWLALIEYHKLAEIKLMCGGSLISAKYVLTAAHCVKGPILEKGTPKNVRLGEYNTTNNGPDCVPSDAGSQDCTEGMVLAPIEQTIPHPKYKPYSLNKQHDIALIRLRTFAPRTDFISPICLPKIDYAQSPPSAFSLYVAGWGRYIQDVEAGIYRSSKIKLHVNVPFVDNERCLGGVRKLRNGENISLWKGQLCAGGVSGKDSCKGDSGGPLMYDKERKYEAVGVVSYGAEICGQQGIPGVYTNVHEYLPWIKATIKA</sequence>
<keyword evidence="3 9" id="KW-0378">Hydrolase</keyword>
<evidence type="ECO:0000256" key="5">
    <source>
        <dbReference type="ARBA" id="ARBA00023145"/>
    </source>
</evidence>
<dbReference type="EvolutionaryTrace" id="Q8I917"/>
<dbReference type="PDBsum" id="2IKD"/>
<dbReference type="PDB" id="2IKD">
    <property type="method" value="NMR"/>
    <property type="chains" value="A=19-75"/>
</dbReference>
<dbReference type="FunFam" id="3.30.1640.30:FF:000001">
    <property type="entry name" value="Serine protease 7"/>
    <property type="match status" value="1"/>
</dbReference>
<dbReference type="GO" id="GO:0005576">
    <property type="term" value="C:extracellular region"/>
    <property type="evidence" value="ECO:0007669"/>
    <property type="project" value="UniProtKB-SubCell"/>
</dbReference>
<accession>Q8I917</accession>
<keyword evidence="7" id="KW-0325">Glycoprotein</keyword>
<feature type="domain" description="Peptidase S1" evidence="11">
    <location>
        <begin position="173"/>
        <end position="440"/>
    </location>
</feature>
<evidence type="ECO:0000256" key="2">
    <source>
        <dbReference type="ARBA" id="ARBA00022729"/>
    </source>
</evidence>
<keyword evidence="2 10" id="KW-0732">Signal</keyword>